<dbReference type="GO" id="GO:0005634">
    <property type="term" value="C:nucleus"/>
    <property type="evidence" value="ECO:0007669"/>
    <property type="project" value="TreeGrafter"/>
</dbReference>
<dbReference type="GO" id="GO:0010971">
    <property type="term" value="P:positive regulation of G2/M transition of mitotic cell cycle"/>
    <property type="evidence" value="ECO:0007669"/>
    <property type="project" value="TreeGrafter"/>
</dbReference>
<feature type="domain" description="Rhodanese" evidence="12">
    <location>
        <begin position="392"/>
        <end position="498"/>
    </location>
</feature>
<dbReference type="CDD" id="cd01530">
    <property type="entry name" value="Cdc25"/>
    <property type="match status" value="1"/>
</dbReference>
<keyword evidence="4 10" id="KW-0498">Mitosis</keyword>
<dbReference type="FunFam" id="3.40.250.10:FF:000021">
    <property type="entry name" value="M-phase inducer phosphatase cdc-25.2"/>
    <property type="match status" value="1"/>
</dbReference>
<evidence type="ECO:0000256" key="10">
    <source>
        <dbReference type="RuleBase" id="RU368028"/>
    </source>
</evidence>
<keyword evidence="7 10" id="KW-0131">Cell cycle</keyword>
<evidence type="ECO:0000256" key="11">
    <source>
        <dbReference type="SAM" id="MobiDB-lite"/>
    </source>
</evidence>
<keyword evidence="14" id="KW-1185">Reference proteome</keyword>
<dbReference type="OrthoDB" id="26523at2759"/>
<evidence type="ECO:0000256" key="7">
    <source>
        <dbReference type="ARBA" id="ARBA00023306"/>
    </source>
</evidence>
<evidence type="ECO:0000313" key="14">
    <source>
        <dbReference type="Proteomes" id="UP000799429"/>
    </source>
</evidence>
<evidence type="ECO:0000259" key="12">
    <source>
        <dbReference type="PROSITE" id="PS50206"/>
    </source>
</evidence>
<evidence type="ECO:0000256" key="2">
    <source>
        <dbReference type="ARBA" id="ARBA00013064"/>
    </source>
</evidence>
<dbReference type="PROSITE" id="PS50206">
    <property type="entry name" value="RHODANESE_3"/>
    <property type="match status" value="1"/>
</dbReference>
<dbReference type="AlphaFoldDB" id="A0A9P4VN05"/>
<evidence type="ECO:0000256" key="9">
    <source>
        <dbReference type="ARBA" id="ARBA00067190"/>
    </source>
</evidence>
<reference evidence="13" key="1">
    <citation type="journal article" date="2020" name="Stud. Mycol.">
        <title>101 Dothideomycetes genomes: a test case for predicting lifestyles and emergence of pathogens.</title>
        <authorList>
            <person name="Haridas S."/>
            <person name="Albert R."/>
            <person name="Binder M."/>
            <person name="Bloem J."/>
            <person name="Labutti K."/>
            <person name="Salamov A."/>
            <person name="Andreopoulos B."/>
            <person name="Baker S."/>
            <person name="Barry K."/>
            <person name="Bills G."/>
            <person name="Bluhm B."/>
            <person name="Cannon C."/>
            <person name="Castanera R."/>
            <person name="Culley D."/>
            <person name="Daum C."/>
            <person name="Ezra D."/>
            <person name="Gonzalez J."/>
            <person name="Henrissat B."/>
            <person name="Kuo A."/>
            <person name="Liang C."/>
            <person name="Lipzen A."/>
            <person name="Lutzoni F."/>
            <person name="Magnuson J."/>
            <person name="Mondo S."/>
            <person name="Nolan M."/>
            <person name="Ohm R."/>
            <person name="Pangilinan J."/>
            <person name="Park H.-J."/>
            <person name="Ramirez L."/>
            <person name="Alfaro M."/>
            <person name="Sun H."/>
            <person name="Tritt A."/>
            <person name="Yoshinaga Y."/>
            <person name="Zwiers L.-H."/>
            <person name="Turgeon B."/>
            <person name="Goodwin S."/>
            <person name="Spatafora J."/>
            <person name="Crous P."/>
            <person name="Grigoriev I."/>
        </authorList>
    </citation>
    <scope>NUCLEOTIDE SEQUENCE</scope>
    <source>
        <strain evidence="13">CBS 101060</strain>
    </source>
</reference>
<name>A0A9P4VN05_9PEZI</name>
<dbReference type="GO" id="GO:0110032">
    <property type="term" value="P:positive regulation of G2/MI transition of meiotic cell cycle"/>
    <property type="evidence" value="ECO:0007669"/>
    <property type="project" value="TreeGrafter"/>
</dbReference>
<evidence type="ECO:0000256" key="8">
    <source>
        <dbReference type="ARBA" id="ARBA00051722"/>
    </source>
</evidence>
<evidence type="ECO:0000313" key="13">
    <source>
        <dbReference type="EMBL" id="KAF2835182.1"/>
    </source>
</evidence>
<organism evidence="13 14">
    <name type="scientific">Patellaria atrata CBS 101060</name>
    <dbReference type="NCBI Taxonomy" id="1346257"/>
    <lineage>
        <taxon>Eukaryota</taxon>
        <taxon>Fungi</taxon>
        <taxon>Dikarya</taxon>
        <taxon>Ascomycota</taxon>
        <taxon>Pezizomycotina</taxon>
        <taxon>Dothideomycetes</taxon>
        <taxon>Dothideomycetes incertae sedis</taxon>
        <taxon>Patellariales</taxon>
        <taxon>Patellariaceae</taxon>
        <taxon>Patellaria</taxon>
    </lineage>
</organism>
<evidence type="ECO:0000256" key="6">
    <source>
        <dbReference type="ARBA" id="ARBA00022912"/>
    </source>
</evidence>
<gene>
    <name evidence="13" type="ORF">M501DRAFT_989161</name>
</gene>
<dbReference type="Proteomes" id="UP000799429">
    <property type="component" value="Unassembled WGS sequence"/>
</dbReference>
<dbReference type="GO" id="GO:0051301">
    <property type="term" value="P:cell division"/>
    <property type="evidence" value="ECO:0007669"/>
    <property type="project" value="UniProtKB-UniRule"/>
</dbReference>
<dbReference type="SMART" id="SM00450">
    <property type="entry name" value="RHOD"/>
    <property type="match status" value="1"/>
</dbReference>
<protein>
    <recommendedName>
        <fullName evidence="9 10">M-phase inducer phosphatase</fullName>
        <ecNumber evidence="2 10">3.1.3.48</ecNumber>
    </recommendedName>
</protein>
<dbReference type="Gene3D" id="3.40.250.10">
    <property type="entry name" value="Rhodanese-like domain"/>
    <property type="match status" value="1"/>
</dbReference>
<dbReference type="GO" id="GO:0004725">
    <property type="term" value="F:protein tyrosine phosphatase activity"/>
    <property type="evidence" value="ECO:0007669"/>
    <property type="project" value="UniProtKB-UniRule"/>
</dbReference>
<keyword evidence="3 10" id="KW-0132">Cell division</keyword>
<dbReference type="PANTHER" id="PTHR10828">
    <property type="entry name" value="M-PHASE INDUCER PHOSPHATASE DUAL SPECIFICITY PHOSPHATASE CDC25"/>
    <property type="match status" value="1"/>
</dbReference>
<comment type="similarity">
    <text evidence="1 10">Belongs to the MPI phosphatase family.</text>
</comment>
<comment type="function">
    <text evidence="10">Tyrosine protein phosphatase which functions as a dosage-dependent inducer of mitotic progression.</text>
</comment>
<dbReference type="Pfam" id="PF00581">
    <property type="entry name" value="Rhodanese"/>
    <property type="match status" value="1"/>
</dbReference>
<sequence length="579" mass="64618">MEFSSPCAAMHPPPVPGPGGCRRDFGSYLAAPSARTFAPNSFNFRDLSMKAKPDYFTIRPVRGSSPTASLAADLSQNFHIDQSPQLPTPRRSLFTSNLFPLDTRGKKTMEAAVEDYFNLPKRTIEGTITPPIRWEGVTTPPIPSSSPGFGNDSMDISPLPHKAPFSFVSPITVHSPTPESTALDDDMLSPCTSTPNALSDISNLPKPSLGVDRKRLFPRPNLTRTKGFSTNTVSFKSRLAENQLPPFKFGAGTSGLCNSSTPLDDFMMESPPQDNKTFVAPAPVVPRPRSRQSSFGTNRITGSPITNILTKKPAPRPRKQFRRSQSMFENPGDIMKQEPAGYNPNGLQSIMDVDVVHKPDLPHFIPENEPEGLPRITQDTLVDVLDGKYGHVYDHVKVIDCRFAYEYKGGHIDGAVNYDNREMLVEDLFNCDQALPSKTLLVFHCEYSAHRAPMMARFIRHKDRSVNQLEYPKLSFPEVYILDGGYRRFFEENSVRCFPQNYVEMDAKEYEHECERGMGKLRQRTKLSRAQTFAFGQGSEMEDSPTAVGRSAPSSLLPMDLLLNDNLGTRRHAQRTSSY</sequence>
<dbReference type="SUPFAM" id="SSF52821">
    <property type="entry name" value="Rhodanese/Cell cycle control phosphatase"/>
    <property type="match status" value="1"/>
</dbReference>
<keyword evidence="6 10" id="KW-0904">Protein phosphatase</keyword>
<feature type="compositionally biased region" description="Basic residues" evidence="11">
    <location>
        <begin position="313"/>
        <end position="322"/>
    </location>
</feature>
<dbReference type="InterPro" id="IPR001763">
    <property type="entry name" value="Rhodanese-like_dom"/>
</dbReference>
<comment type="caution">
    <text evidence="13">The sequence shown here is derived from an EMBL/GenBank/DDBJ whole genome shotgun (WGS) entry which is preliminary data.</text>
</comment>
<evidence type="ECO:0000256" key="5">
    <source>
        <dbReference type="ARBA" id="ARBA00022801"/>
    </source>
</evidence>
<proteinExistence type="inferred from homology"/>
<dbReference type="EMBL" id="MU006111">
    <property type="protein sequence ID" value="KAF2835182.1"/>
    <property type="molecule type" value="Genomic_DNA"/>
</dbReference>
<evidence type="ECO:0000256" key="1">
    <source>
        <dbReference type="ARBA" id="ARBA00011065"/>
    </source>
</evidence>
<dbReference type="PANTHER" id="PTHR10828:SF17">
    <property type="entry name" value="PROTEIN-TYROSINE-PHOSPHATASE"/>
    <property type="match status" value="1"/>
</dbReference>
<feature type="region of interest" description="Disordered" evidence="11">
    <location>
        <begin position="277"/>
        <end position="322"/>
    </location>
</feature>
<dbReference type="InterPro" id="IPR000751">
    <property type="entry name" value="MPI_Phosphatase"/>
</dbReference>
<comment type="catalytic activity">
    <reaction evidence="8 10">
        <text>O-phospho-L-tyrosyl-[protein] + H2O = L-tyrosyl-[protein] + phosphate</text>
        <dbReference type="Rhea" id="RHEA:10684"/>
        <dbReference type="Rhea" id="RHEA-COMP:10136"/>
        <dbReference type="Rhea" id="RHEA-COMP:20101"/>
        <dbReference type="ChEBI" id="CHEBI:15377"/>
        <dbReference type="ChEBI" id="CHEBI:43474"/>
        <dbReference type="ChEBI" id="CHEBI:46858"/>
        <dbReference type="ChEBI" id="CHEBI:61978"/>
        <dbReference type="EC" id="3.1.3.48"/>
    </reaction>
</comment>
<evidence type="ECO:0000256" key="3">
    <source>
        <dbReference type="ARBA" id="ARBA00022618"/>
    </source>
</evidence>
<keyword evidence="5 10" id="KW-0378">Hydrolase</keyword>
<dbReference type="GO" id="GO:0000086">
    <property type="term" value="P:G2/M transition of mitotic cell cycle"/>
    <property type="evidence" value="ECO:0007669"/>
    <property type="project" value="TreeGrafter"/>
</dbReference>
<dbReference type="EC" id="3.1.3.48" evidence="2 10"/>
<dbReference type="PRINTS" id="PR00716">
    <property type="entry name" value="MPIPHPHTASE"/>
</dbReference>
<evidence type="ECO:0000256" key="4">
    <source>
        <dbReference type="ARBA" id="ARBA00022776"/>
    </source>
</evidence>
<dbReference type="GO" id="GO:0005737">
    <property type="term" value="C:cytoplasm"/>
    <property type="evidence" value="ECO:0007669"/>
    <property type="project" value="TreeGrafter"/>
</dbReference>
<dbReference type="InterPro" id="IPR036873">
    <property type="entry name" value="Rhodanese-like_dom_sf"/>
</dbReference>
<feature type="compositionally biased region" description="Polar residues" evidence="11">
    <location>
        <begin position="295"/>
        <end position="309"/>
    </location>
</feature>
<accession>A0A9P4VN05</accession>